<dbReference type="HOGENOM" id="CLU_2263785_0_0_1"/>
<organism evidence="1 2">
    <name type="scientific">Fibroporia radiculosa</name>
    <dbReference type="NCBI Taxonomy" id="599839"/>
    <lineage>
        <taxon>Eukaryota</taxon>
        <taxon>Fungi</taxon>
        <taxon>Dikarya</taxon>
        <taxon>Basidiomycota</taxon>
        <taxon>Agaricomycotina</taxon>
        <taxon>Agaricomycetes</taxon>
        <taxon>Polyporales</taxon>
        <taxon>Fibroporiaceae</taxon>
        <taxon>Fibroporia</taxon>
    </lineage>
</organism>
<dbReference type="GeneID" id="24102167"/>
<gene>
    <name evidence="1" type="ORF">FIBRA_09615</name>
</gene>
<name>J7RI64_9APHY</name>
<proteinExistence type="predicted"/>
<protein>
    <submittedName>
        <fullName evidence="1">Uncharacterized protein</fullName>
    </submittedName>
</protein>
<sequence length="103" mass="11900">MIDIFGDKPLFMPSTNHSFGHNKLLYSYRVNNEWLGKEEEHPSNTITAAALCTTNPIGNWNSSDKEWEEDTWEYLLTQDDNLLESLWALLQDIRDPGVTNKVD</sequence>
<reference evidence="1 2" key="1">
    <citation type="journal article" date="2012" name="Appl. Environ. Microbiol.">
        <title>Short-read sequencing for genomic analysis of the brown rot fungus Fibroporia radiculosa.</title>
        <authorList>
            <person name="Tang J.D."/>
            <person name="Perkins A.D."/>
            <person name="Sonstegard T.S."/>
            <person name="Schroeder S.G."/>
            <person name="Burgess S.C."/>
            <person name="Diehl S.V."/>
        </authorList>
    </citation>
    <scope>NUCLEOTIDE SEQUENCE [LARGE SCALE GENOMIC DNA]</scope>
    <source>
        <strain evidence="1 2">TFFH 294</strain>
    </source>
</reference>
<dbReference type="RefSeq" id="XP_012177288.1">
    <property type="nucleotide sequence ID" value="XM_012321898.1"/>
</dbReference>
<dbReference type="EMBL" id="HE797724">
    <property type="protein sequence ID" value="CCM07267.1"/>
    <property type="molecule type" value="Genomic_DNA"/>
</dbReference>
<evidence type="ECO:0000313" key="1">
    <source>
        <dbReference type="EMBL" id="CCM07267.1"/>
    </source>
</evidence>
<accession>J7RI64</accession>
<keyword evidence="2" id="KW-1185">Reference proteome</keyword>
<dbReference type="Proteomes" id="UP000006352">
    <property type="component" value="Unassembled WGS sequence"/>
</dbReference>
<evidence type="ECO:0000313" key="2">
    <source>
        <dbReference type="Proteomes" id="UP000006352"/>
    </source>
</evidence>
<dbReference type="AlphaFoldDB" id="J7RI64"/>
<dbReference type="InParanoid" id="J7RI64"/>